<feature type="region of interest" description="Disordered" evidence="1">
    <location>
        <begin position="38"/>
        <end position="60"/>
    </location>
</feature>
<feature type="signal peptide" evidence="3">
    <location>
        <begin position="1"/>
        <end position="37"/>
    </location>
</feature>
<evidence type="ECO:0000256" key="1">
    <source>
        <dbReference type="SAM" id="MobiDB-lite"/>
    </source>
</evidence>
<feature type="compositionally biased region" description="Low complexity" evidence="1">
    <location>
        <begin position="808"/>
        <end position="820"/>
    </location>
</feature>
<keyword evidence="2" id="KW-0472">Membrane</keyword>
<feature type="transmembrane region" description="Helical" evidence="2">
    <location>
        <begin position="581"/>
        <end position="602"/>
    </location>
</feature>
<organism evidence="4 5">
    <name type="scientific">Candidatus Ruania gallistercoris</name>
    <dbReference type="NCBI Taxonomy" id="2838746"/>
    <lineage>
        <taxon>Bacteria</taxon>
        <taxon>Bacillati</taxon>
        <taxon>Actinomycetota</taxon>
        <taxon>Actinomycetes</taxon>
        <taxon>Micrococcales</taxon>
        <taxon>Ruaniaceae</taxon>
        <taxon>Ruania</taxon>
    </lineage>
</organism>
<feature type="transmembrane region" description="Helical" evidence="2">
    <location>
        <begin position="555"/>
        <end position="574"/>
    </location>
</feature>
<gene>
    <name evidence="4" type="ORF">H9815_13555</name>
</gene>
<feature type="transmembrane region" description="Helical" evidence="2">
    <location>
        <begin position="608"/>
        <end position="626"/>
    </location>
</feature>
<feature type="transmembrane region" description="Helical" evidence="2">
    <location>
        <begin position="694"/>
        <end position="711"/>
    </location>
</feature>
<feature type="transmembrane region" description="Helical" evidence="2">
    <location>
        <begin position="768"/>
        <end position="790"/>
    </location>
</feature>
<dbReference type="EMBL" id="DXBY01000233">
    <property type="protein sequence ID" value="HIZ36795.1"/>
    <property type="molecule type" value="Genomic_DNA"/>
</dbReference>
<feature type="region of interest" description="Disordered" evidence="1">
    <location>
        <begin position="801"/>
        <end position="836"/>
    </location>
</feature>
<sequence length="836" mass="85956">MPAPTRIHLRPRAALAAAAIIALAVLLALVVGTAAQASTAQPGTGQPETTHPAAARPDTAAALARTPTETAAGSDSDTPMVVIGVAGLSWSDLSEDTPALEDLSSGGIGSLVVRSVHPVTCPADGWLSLTSGSRAADDRGPCRTLADPVEGQVPDWDDYTAAVSEQTYDARLGLLRSALADGGVSATPIGPGAAIALAGEEGGVDGYQPLAPTEELADQVAEASGSADLLVIDAGTIVDPETAEEAEDVNEVVRPEPLPREDQVQLIDDRLAQILTGLRDASPDGELPTVLLAGIADSGESGLRAVAVTGHGAPAGLLTASSTRQPGYVMATDLFTTVAEHFGVSEQVPAGATMGSPIQTTPGPVDDGGARLQQVLDADVHAQAVRPIVPAYFLLLVLVNLALFATVTLVLKRSTANRIGAALARRFGKRRGVEWVRQRLNLPVPALRTLRIVALGIGAMPISSFLANLLPWWRAQPPVLALTVLIVAIDVLIVALALLGPWRRLTFGPAAFVAGVSAVALAVDVVTGATMQVSAVMGVSALVGARFYGMNNTSFALFTVATLIVTIVVANPLVLSGRRRLAAGVVLLIGLVAAALDGAPAFGADFGGPPALLAAFGMFALLALGVRLTWRRALGVVVLAGLASVLLAFVDWLRPPADRTHLGRFFQTVLDGGLWEVIWRKLDQNISIVFGNRPLTILAICGVLTVVYVLARPIRTALTSPRGGEFAWLSAGNPISLMGRDAPMLKPGLVAIAVALGVGMAINDSGIAIAAIGVSLGVPLLIAATTTWMLSLRDLPPETVAPEAVAGTAPETAASTPAESIETTAAGTDDQPESRD</sequence>
<feature type="compositionally biased region" description="Polar residues" evidence="1">
    <location>
        <begin position="38"/>
        <end position="48"/>
    </location>
</feature>
<feature type="transmembrane region" description="Helical" evidence="2">
    <location>
        <begin position="391"/>
        <end position="411"/>
    </location>
</feature>
<keyword evidence="2" id="KW-1133">Transmembrane helix</keyword>
<dbReference type="AlphaFoldDB" id="A0A9D2EG86"/>
<dbReference type="Proteomes" id="UP000824037">
    <property type="component" value="Unassembled WGS sequence"/>
</dbReference>
<comment type="caution">
    <text evidence="4">The sequence shown here is derived from an EMBL/GenBank/DDBJ whole genome shotgun (WGS) entry which is preliminary data.</text>
</comment>
<reference evidence="4" key="1">
    <citation type="journal article" date="2021" name="PeerJ">
        <title>Extensive microbial diversity within the chicken gut microbiome revealed by metagenomics and culture.</title>
        <authorList>
            <person name="Gilroy R."/>
            <person name="Ravi A."/>
            <person name="Getino M."/>
            <person name="Pursley I."/>
            <person name="Horton D.L."/>
            <person name="Alikhan N.F."/>
            <person name="Baker D."/>
            <person name="Gharbi K."/>
            <person name="Hall N."/>
            <person name="Watson M."/>
            <person name="Adriaenssens E.M."/>
            <person name="Foster-Nyarko E."/>
            <person name="Jarju S."/>
            <person name="Secka A."/>
            <person name="Antonio M."/>
            <person name="Oren A."/>
            <person name="Chaudhuri R.R."/>
            <person name="La Ragione R."/>
            <person name="Hildebrand F."/>
            <person name="Pallen M.J."/>
        </authorList>
    </citation>
    <scope>NUCLEOTIDE SEQUENCE</scope>
    <source>
        <strain evidence="4">ChiGjej4B4-7305</strain>
    </source>
</reference>
<feature type="compositionally biased region" description="Low complexity" evidence="1">
    <location>
        <begin position="49"/>
        <end position="60"/>
    </location>
</feature>
<name>A0A9D2EG86_9MICO</name>
<feature type="transmembrane region" description="Helical" evidence="2">
    <location>
        <begin position="633"/>
        <end position="653"/>
    </location>
</feature>
<feature type="transmembrane region" description="Helical" evidence="2">
    <location>
        <begin position="511"/>
        <end position="535"/>
    </location>
</feature>
<reference evidence="4" key="2">
    <citation type="submission" date="2021-04" db="EMBL/GenBank/DDBJ databases">
        <authorList>
            <person name="Gilroy R."/>
        </authorList>
    </citation>
    <scope>NUCLEOTIDE SEQUENCE</scope>
    <source>
        <strain evidence="4">ChiGjej4B4-7305</strain>
    </source>
</reference>
<evidence type="ECO:0000313" key="5">
    <source>
        <dbReference type="Proteomes" id="UP000824037"/>
    </source>
</evidence>
<protein>
    <submittedName>
        <fullName evidence="4">AbrB family transcriptional regulator</fullName>
    </submittedName>
</protein>
<feature type="transmembrane region" description="Helical" evidence="2">
    <location>
        <begin position="452"/>
        <end position="473"/>
    </location>
</feature>
<feature type="transmembrane region" description="Helical" evidence="2">
    <location>
        <begin position="479"/>
        <end position="499"/>
    </location>
</feature>
<feature type="chain" id="PRO_5038498669" evidence="3">
    <location>
        <begin position="38"/>
        <end position="836"/>
    </location>
</feature>
<evidence type="ECO:0000256" key="2">
    <source>
        <dbReference type="SAM" id="Phobius"/>
    </source>
</evidence>
<evidence type="ECO:0000313" key="4">
    <source>
        <dbReference type="EMBL" id="HIZ36795.1"/>
    </source>
</evidence>
<evidence type="ECO:0000256" key="3">
    <source>
        <dbReference type="SAM" id="SignalP"/>
    </source>
</evidence>
<proteinExistence type="predicted"/>
<keyword evidence="3" id="KW-0732">Signal</keyword>
<keyword evidence="2" id="KW-0812">Transmembrane</keyword>
<accession>A0A9D2EG86</accession>